<evidence type="ECO:0000256" key="10">
    <source>
        <dbReference type="HAMAP-Rule" id="MF_01486"/>
    </source>
</evidence>
<reference evidence="13 14" key="1">
    <citation type="submission" date="2018-04" db="EMBL/GenBank/DDBJ databases">
        <title>Denitrifier Microvirgula.</title>
        <authorList>
            <person name="Anderson E."/>
            <person name="Jang J."/>
            <person name="Ishii S."/>
        </authorList>
    </citation>
    <scope>NUCLEOTIDE SEQUENCE [LARGE SCALE GENOMIC DNA]</scope>
    <source>
        <strain evidence="13 14">BE2.4</strain>
    </source>
</reference>
<dbReference type="STRING" id="1122240.GCA_000620105_02308"/>
<evidence type="ECO:0000313" key="14">
    <source>
        <dbReference type="Proteomes" id="UP000244173"/>
    </source>
</evidence>
<dbReference type="GO" id="GO:0005524">
    <property type="term" value="F:ATP binding"/>
    <property type="evidence" value="ECO:0007669"/>
    <property type="project" value="UniProtKB-UniRule"/>
</dbReference>
<keyword evidence="3 10" id="KW-0227">DNA damage</keyword>
<dbReference type="Gene3D" id="3.40.50.300">
    <property type="entry name" value="P-loop containing nucleotide triphosphate hydrolases"/>
    <property type="match status" value="2"/>
</dbReference>
<feature type="domain" description="RecC C-terminal" evidence="12">
    <location>
        <begin position="809"/>
        <end position="1044"/>
    </location>
</feature>
<evidence type="ECO:0000256" key="8">
    <source>
        <dbReference type="ARBA" id="ARBA00023125"/>
    </source>
</evidence>
<dbReference type="Gene3D" id="1.10.10.160">
    <property type="match status" value="1"/>
</dbReference>
<dbReference type="SUPFAM" id="SSF52980">
    <property type="entry name" value="Restriction endonuclease-like"/>
    <property type="match status" value="1"/>
</dbReference>
<dbReference type="PANTHER" id="PTHR30591">
    <property type="entry name" value="RECBCD ENZYME SUBUNIT RECC"/>
    <property type="match status" value="1"/>
</dbReference>
<dbReference type="PIRSF" id="PIRSF000980">
    <property type="entry name" value="RecC"/>
    <property type="match status" value="1"/>
</dbReference>
<dbReference type="EMBL" id="CP028519">
    <property type="protein sequence ID" value="AVY95487.1"/>
    <property type="molecule type" value="Genomic_DNA"/>
</dbReference>
<feature type="compositionally biased region" description="Basic and acidic residues" evidence="11">
    <location>
        <begin position="677"/>
        <end position="686"/>
    </location>
</feature>
<dbReference type="RefSeq" id="WP_107889959.1">
    <property type="nucleotide sequence ID" value="NZ_CP028519.1"/>
</dbReference>
<dbReference type="InterPro" id="IPR013986">
    <property type="entry name" value="DExx_box_DNA_helicase_dom_sf"/>
</dbReference>
<name>A0A2S0PDZ7_9NEIS</name>
<feature type="region of interest" description="Disordered" evidence="11">
    <location>
        <begin position="1050"/>
        <end position="1081"/>
    </location>
</feature>
<evidence type="ECO:0000259" key="12">
    <source>
        <dbReference type="Pfam" id="PF17946"/>
    </source>
</evidence>
<dbReference type="GO" id="GO:0000724">
    <property type="term" value="P:double-strand break repair via homologous recombination"/>
    <property type="evidence" value="ECO:0007669"/>
    <property type="project" value="UniProtKB-UniRule"/>
</dbReference>
<dbReference type="Proteomes" id="UP000244173">
    <property type="component" value="Chromosome"/>
</dbReference>
<keyword evidence="9 10" id="KW-0234">DNA repair</keyword>
<organism evidence="13 14">
    <name type="scientific">Microvirgula aerodenitrificans</name>
    <dbReference type="NCBI Taxonomy" id="57480"/>
    <lineage>
        <taxon>Bacteria</taxon>
        <taxon>Pseudomonadati</taxon>
        <taxon>Pseudomonadota</taxon>
        <taxon>Betaproteobacteria</taxon>
        <taxon>Neisseriales</taxon>
        <taxon>Aquaspirillaceae</taxon>
        <taxon>Microvirgula</taxon>
    </lineage>
</organism>
<dbReference type="GO" id="GO:0008854">
    <property type="term" value="F:exodeoxyribonuclease V activity"/>
    <property type="evidence" value="ECO:0007669"/>
    <property type="project" value="InterPro"/>
</dbReference>
<dbReference type="InterPro" id="IPR027417">
    <property type="entry name" value="P-loop_NTPase"/>
</dbReference>
<dbReference type="InterPro" id="IPR006697">
    <property type="entry name" value="RecC"/>
</dbReference>
<keyword evidence="7 10" id="KW-0067">ATP-binding</keyword>
<comment type="subunit">
    <text evidence="10">Heterotrimer of RecB, RecC and RecD. All subunits contribute to DNA-binding.</text>
</comment>
<evidence type="ECO:0000256" key="5">
    <source>
        <dbReference type="ARBA" id="ARBA00022806"/>
    </source>
</evidence>
<dbReference type="Gene3D" id="3.40.50.10930">
    <property type="match status" value="1"/>
</dbReference>
<evidence type="ECO:0000256" key="7">
    <source>
        <dbReference type="ARBA" id="ARBA00022840"/>
    </source>
</evidence>
<evidence type="ECO:0000256" key="1">
    <source>
        <dbReference type="ARBA" id="ARBA00022722"/>
    </source>
</evidence>
<evidence type="ECO:0000256" key="6">
    <source>
        <dbReference type="ARBA" id="ARBA00022839"/>
    </source>
</evidence>
<dbReference type="GO" id="GO:0003678">
    <property type="term" value="F:DNA helicase activity"/>
    <property type="evidence" value="ECO:0007669"/>
    <property type="project" value="UniProtKB-UniRule"/>
</dbReference>
<feature type="region of interest" description="Disordered" evidence="11">
    <location>
        <begin position="667"/>
        <end position="686"/>
    </location>
</feature>
<dbReference type="PANTHER" id="PTHR30591:SF1">
    <property type="entry name" value="RECBCD ENZYME SUBUNIT RECC"/>
    <property type="match status" value="1"/>
</dbReference>
<evidence type="ECO:0000256" key="3">
    <source>
        <dbReference type="ARBA" id="ARBA00022763"/>
    </source>
</evidence>
<evidence type="ECO:0000256" key="2">
    <source>
        <dbReference type="ARBA" id="ARBA00022741"/>
    </source>
</evidence>
<keyword evidence="8 10" id="KW-0238">DNA-binding</keyword>
<dbReference type="AlphaFoldDB" id="A0A2S0PDZ7"/>
<evidence type="ECO:0000313" key="13">
    <source>
        <dbReference type="EMBL" id="AVY95487.1"/>
    </source>
</evidence>
<dbReference type="Pfam" id="PF17946">
    <property type="entry name" value="RecC_C"/>
    <property type="match status" value="1"/>
</dbReference>
<dbReference type="Pfam" id="PF04257">
    <property type="entry name" value="Exonuc_V_gamma"/>
    <property type="match status" value="1"/>
</dbReference>
<gene>
    <name evidence="10 13" type="primary">recC</name>
    <name evidence="13" type="ORF">DAI18_16595</name>
</gene>
<dbReference type="SUPFAM" id="SSF52540">
    <property type="entry name" value="P-loop containing nucleoside triphosphate hydrolases"/>
    <property type="match status" value="2"/>
</dbReference>
<keyword evidence="14" id="KW-1185">Reference proteome</keyword>
<evidence type="ECO:0000256" key="4">
    <source>
        <dbReference type="ARBA" id="ARBA00022801"/>
    </source>
</evidence>
<dbReference type="NCBIfam" id="TIGR01450">
    <property type="entry name" value="recC"/>
    <property type="match status" value="1"/>
</dbReference>
<comment type="miscellaneous">
    <text evidence="10">In the RecBCD complex, RecB has a slow 3'-5' helicase, an exonuclease activity and loads RecA onto ssDNA, RecD has a fast 5'-3' helicase activity, while RecC stimulates the ATPase and processivity of the RecB helicase and contributes to recognition of the Chi site.</text>
</comment>
<protein>
    <recommendedName>
        <fullName evidence="10">RecBCD enzyme subunit RecC</fullName>
    </recommendedName>
    <alternativeName>
        <fullName evidence="10">Exonuclease V subunit RecC</fullName>
        <shortName evidence="10">ExoV subunit RecC</shortName>
    </alternativeName>
    <alternativeName>
        <fullName evidence="10">Helicase/nuclease RecBCD subunit RecC</fullName>
    </alternativeName>
</protein>
<evidence type="ECO:0000256" key="9">
    <source>
        <dbReference type="ARBA" id="ARBA00023204"/>
    </source>
</evidence>
<keyword evidence="1 10" id="KW-0540">Nuclease</keyword>
<comment type="function">
    <text evidence="10">A helicase/nuclease that prepares dsDNA breaks (DSB) for recombinational DNA repair. Binds to DSBs and unwinds DNA via a highly rapid and processive ATP-dependent bidirectional helicase activity. Unwinds dsDNA until it encounters a Chi (crossover hotspot instigator) sequence from the 3' direction. Cuts ssDNA a few nucleotides 3' to the Chi site. The properties and activities of the enzyme are changed at Chi. The Chi-altered holoenzyme produces a long 3'-ssDNA overhang and facilitates RecA-binding to the ssDNA for homologous DNA recombination and repair. Holoenzyme degrades any linearized DNA that is unable to undergo homologous recombination. In the holoenzyme this subunit recognizes the wild-type Chi sequence, and when added to isolated RecB increases its ATP-dependent helicase processivity.</text>
</comment>
<dbReference type="HAMAP" id="MF_01486">
    <property type="entry name" value="RecC"/>
    <property type="match status" value="1"/>
</dbReference>
<dbReference type="GO" id="GO:0009338">
    <property type="term" value="C:exodeoxyribonuclease V complex"/>
    <property type="evidence" value="ECO:0007669"/>
    <property type="project" value="InterPro"/>
</dbReference>
<keyword evidence="4 10" id="KW-0378">Hydrolase</keyword>
<keyword evidence="2 10" id="KW-0547">Nucleotide-binding</keyword>
<accession>A0A2S0PDZ7</accession>
<dbReference type="InterPro" id="IPR041500">
    <property type="entry name" value="RecC_C"/>
</dbReference>
<evidence type="ECO:0000256" key="11">
    <source>
        <dbReference type="SAM" id="MobiDB-lite"/>
    </source>
</evidence>
<dbReference type="InterPro" id="IPR011335">
    <property type="entry name" value="Restrct_endonuc-II-like"/>
</dbReference>
<proteinExistence type="inferred from homology"/>
<dbReference type="GO" id="GO:0003677">
    <property type="term" value="F:DNA binding"/>
    <property type="evidence" value="ECO:0007669"/>
    <property type="project" value="UniProtKB-UniRule"/>
</dbReference>
<comment type="similarity">
    <text evidence="10">Belongs to the RecC family.</text>
</comment>
<sequence>MLTLYRSNRLEVLAQILIAQFGHGDPLAPEVVLVQGRAVERWLTQRIASQCGIAAHFQFLFPARLAWQLTRPERHAAEPLSPYTPEVLSWRVFDLLERGNGAAADPLLAHYLGQGDAVFRFDLAARIADVFDQYLLYRPLWVAAWERGERCDLGPHEEWQATLWATLVADEPAPHRAESLGLALQALEAGQLPEDLPPRLSVFAPASLPPMYQRLLQAIARHRTVDFYLLDPSSQWWGDVRDYSEQLRAGITETDDADTLHLDVGHPLLASLGKQWRDFLGQILTLEPAESTPVFISNRHADEAPRPLLLELQDDLLHLTDRSRAHDNTLVVADDDRSIEFHAASSPMREVEAVYDRLLTLFDADPTLTASDVALLAADIDRYAPCIDAVFGTDRVDERPRLAYSIADRALAREHPLYATVLGLIALPGSRFEVERITDLLALPALRRRFGLSAADGDRIAHWLATAGVRWGRDAAHRERFGQPAEQQNTWAFGLTRLLLGFALPPASSAEAALYTPDDVAWLPSPGPEGADGETLGRLCELFARLAAFDDACREDRPAPQWFALLQALLDDLLQADDDEALPFERVQAAVAALQEESRAAGDRTAVPYALARTRLEARLSGTPEHSRHLAGGMTVGALVQLRGVPFRVIVLLGLNDGDFPRQPRAPGFDLIARHPRPGDRSRRHDDRSLFVETLLAARERLLISYIGQNERDLAELPPSPVVAELMDVIERGYRLASGAPLLPALCVRHALQPFSPRYFGAAPPLPPGHLAIHAELATLLHAGQAGRPAAGLFANGIVLPAVEIPALLELDTLVRFWRHPARWLLRQRLGLWLDHDSSPLDGRDPFALDFNDRQQLTRTLFAAIADGDDGHQLLDRARAGGLLPHGEYGSALLRQEQRVVDVLESRAREVAGGNTAPFDIDLPLPAGTGQTLRLSGRLGDVERHPDGRPNRTVLRPGGLFPSDLIVLWIEHLALCAGWPDTLPAPVTGVLARGKEAVDARRLRPLAAADARARLGELVDGFLQGQQSALPFFPRTALAWGEAVRGDKPGAAVAQKSWNSDGDRRGDGDNPYARAAFGERDTPPDGFEHWAGRIVLPLLDHLESWK</sequence>
<keyword evidence="5 10" id="KW-0347">Helicase</keyword>
<keyword evidence="6 10" id="KW-0269">Exonuclease</keyword>
<dbReference type="KEGG" id="maer:DAI18_16595"/>
<dbReference type="OrthoDB" id="9762834at2"/>
<dbReference type="Gene3D" id="1.10.10.990">
    <property type="match status" value="1"/>
</dbReference>